<dbReference type="SUPFAM" id="SSF53223">
    <property type="entry name" value="Aminoacid dehydrogenase-like, N-terminal domain"/>
    <property type="match status" value="1"/>
</dbReference>
<keyword evidence="2" id="KW-0560">Oxidoreductase</keyword>
<evidence type="ECO:0000256" key="2">
    <source>
        <dbReference type="ARBA" id="ARBA00023002"/>
    </source>
</evidence>
<proteinExistence type="inferred from homology"/>
<dbReference type="EMBL" id="LAZR01009817">
    <property type="protein sequence ID" value="KKM70444.1"/>
    <property type="molecule type" value="Genomic_DNA"/>
</dbReference>
<dbReference type="Pfam" id="PF00208">
    <property type="entry name" value="ELFV_dehydrog"/>
    <property type="match status" value="1"/>
</dbReference>
<dbReference type="InterPro" id="IPR036291">
    <property type="entry name" value="NAD(P)-bd_dom_sf"/>
</dbReference>
<dbReference type="InterPro" id="IPR006095">
    <property type="entry name" value="Glu/Leu/Phe/Val/Trp_DH"/>
</dbReference>
<feature type="non-terminal residue" evidence="4">
    <location>
        <position position="521"/>
    </location>
</feature>
<dbReference type="InterPro" id="IPR046346">
    <property type="entry name" value="Aminoacid_DH-like_N_sf"/>
</dbReference>
<dbReference type="PRINTS" id="PR00082">
    <property type="entry name" value="GLFDHDRGNASE"/>
</dbReference>
<dbReference type="SUPFAM" id="SSF51735">
    <property type="entry name" value="NAD(P)-binding Rossmann-fold domains"/>
    <property type="match status" value="1"/>
</dbReference>
<dbReference type="GO" id="GO:0006538">
    <property type="term" value="P:L-glutamate catabolic process"/>
    <property type="evidence" value="ECO:0007669"/>
    <property type="project" value="TreeGrafter"/>
</dbReference>
<feature type="domain" description="Glutamate/phenylalanine/leucine/valine/L-tryptophan dehydrogenase C-terminal" evidence="3">
    <location>
        <begin position="187"/>
        <end position="495"/>
    </location>
</feature>
<gene>
    <name evidence="4" type="ORF">LCGC14_1440700</name>
</gene>
<comment type="similarity">
    <text evidence="1">Belongs to the Glu/Leu/Phe/Val dehydrogenases family.</text>
</comment>
<accession>A0A0F9JKS0</accession>
<dbReference type="Pfam" id="PF02812">
    <property type="entry name" value="ELFV_dehydrog_N"/>
    <property type="match status" value="1"/>
</dbReference>
<dbReference type="PANTHER" id="PTHR11606:SF13">
    <property type="entry name" value="GLUTAMATE DEHYDROGENASE 1, MITOCHONDRIAL"/>
    <property type="match status" value="1"/>
</dbReference>
<organism evidence="4">
    <name type="scientific">marine sediment metagenome</name>
    <dbReference type="NCBI Taxonomy" id="412755"/>
    <lineage>
        <taxon>unclassified sequences</taxon>
        <taxon>metagenomes</taxon>
        <taxon>ecological metagenomes</taxon>
    </lineage>
</organism>
<sequence length="521" mass="57897">MIPKKMEAFIKERLPEATLKTRLIKDNGKCYLEFSKVDEHLLSRLRIVADKLGPHLVACIWDEESPMEIGGYLVVDNLSMGKPSMGGIRMLSDILPSDIHNLARGMTLKNAAANLPYGGGKAGIVGDRDLSPEDHTEVIRGFARLINKYKDIYVPGPDVGTNDADMKTIAIENGLDSSVSKPADMGGNRIDELGAAAGGVVIALQTLLEIMPRLRVLLQFANLEIPESKDLKILIQGFGAVGAHSAHQLKERIPDAKVIGVSDLEGYLFNELGLPIDELFELWKEKQTVTNNYFKEKIISEGYKHPSKFSTNRNNLLLENAFCLIPAAPVFNYLGVRSAESPSMTVDRMGNWSLIVEGANTYSPDPNRKAARTRMEQIVYREKGVMITNDYLVNSGGVIFAAQEHIIKSPDHLQIPEDLLGNREGVDQWLKDHSKEFASISKQRLKAGDKYREEVIRRNMIEHINLLTSNPDMLPSTAAESISLQRLTAKENERTAKEIMIPIPTIDIESSIQQSAELMIE</sequence>
<evidence type="ECO:0000259" key="3">
    <source>
        <dbReference type="SMART" id="SM00839"/>
    </source>
</evidence>
<evidence type="ECO:0000256" key="1">
    <source>
        <dbReference type="ARBA" id="ARBA00006382"/>
    </source>
</evidence>
<dbReference type="InterPro" id="IPR006096">
    <property type="entry name" value="Glu/Leu/Phe/Val/Trp_DH_C"/>
</dbReference>
<comment type="caution">
    <text evidence="4">The sequence shown here is derived from an EMBL/GenBank/DDBJ whole genome shotgun (WGS) entry which is preliminary data.</text>
</comment>
<dbReference type="Gene3D" id="3.40.50.720">
    <property type="entry name" value="NAD(P)-binding Rossmann-like Domain"/>
    <property type="match status" value="1"/>
</dbReference>
<protein>
    <recommendedName>
        <fullName evidence="3">Glutamate/phenylalanine/leucine/valine/L-tryptophan dehydrogenase C-terminal domain-containing protein</fullName>
    </recommendedName>
</protein>
<dbReference type="SMART" id="SM00839">
    <property type="entry name" value="ELFV_dehydrog"/>
    <property type="match status" value="1"/>
</dbReference>
<dbReference type="InterPro" id="IPR006097">
    <property type="entry name" value="Glu/Leu/Phe/Val/Trp_DH_dimer"/>
</dbReference>
<dbReference type="GO" id="GO:0004352">
    <property type="term" value="F:glutamate dehydrogenase (NAD+) activity"/>
    <property type="evidence" value="ECO:0007669"/>
    <property type="project" value="TreeGrafter"/>
</dbReference>
<dbReference type="AlphaFoldDB" id="A0A0F9JKS0"/>
<evidence type="ECO:0000313" key="4">
    <source>
        <dbReference type="EMBL" id="KKM70444.1"/>
    </source>
</evidence>
<reference evidence="4" key="1">
    <citation type="journal article" date="2015" name="Nature">
        <title>Complex archaea that bridge the gap between prokaryotes and eukaryotes.</title>
        <authorList>
            <person name="Spang A."/>
            <person name="Saw J.H."/>
            <person name="Jorgensen S.L."/>
            <person name="Zaremba-Niedzwiedzka K."/>
            <person name="Martijn J."/>
            <person name="Lind A.E."/>
            <person name="van Eijk R."/>
            <person name="Schleper C."/>
            <person name="Guy L."/>
            <person name="Ettema T.J."/>
        </authorList>
    </citation>
    <scope>NUCLEOTIDE SEQUENCE</scope>
</reference>
<dbReference type="Gene3D" id="3.40.50.10860">
    <property type="entry name" value="Leucine Dehydrogenase, chain A, domain 1"/>
    <property type="match status" value="1"/>
</dbReference>
<name>A0A0F9JKS0_9ZZZZ</name>
<dbReference type="PANTHER" id="PTHR11606">
    <property type="entry name" value="GLUTAMATE DEHYDROGENASE"/>
    <property type="match status" value="1"/>
</dbReference>